<proteinExistence type="inferred from homology"/>
<feature type="transmembrane region" description="Helical" evidence="7">
    <location>
        <begin position="202"/>
        <end position="226"/>
    </location>
</feature>
<dbReference type="GO" id="GO:0005886">
    <property type="term" value="C:plasma membrane"/>
    <property type="evidence" value="ECO:0007669"/>
    <property type="project" value="UniProtKB-SubCell"/>
</dbReference>
<evidence type="ECO:0000313" key="10">
    <source>
        <dbReference type="Proteomes" id="UP000295008"/>
    </source>
</evidence>
<dbReference type="PANTHER" id="PTHR30193">
    <property type="entry name" value="ABC TRANSPORTER PERMEASE PROTEIN"/>
    <property type="match status" value="1"/>
</dbReference>
<feature type="transmembrane region" description="Helical" evidence="7">
    <location>
        <begin position="232"/>
        <end position="253"/>
    </location>
</feature>
<dbReference type="InterPro" id="IPR000515">
    <property type="entry name" value="MetI-like"/>
</dbReference>
<dbReference type="PANTHER" id="PTHR30193:SF37">
    <property type="entry name" value="INNER MEMBRANE ABC TRANSPORTER PERMEASE PROTEIN YCJO"/>
    <property type="match status" value="1"/>
</dbReference>
<evidence type="ECO:0000256" key="4">
    <source>
        <dbReference type="ARBA" id="ARBA00022692"/>
    </source>
</evidence>
<dbReference type="CDD" id="cd06261">
    <property type="entry name" value="TM_PBP2"/>
    <property type="match status" value="1"/>
</dbReference>
<dbReference type="Gene3D" id="1.10.3720.10">
    <property type="entry name" value="MetI-like"/>
    <property type="match status" value="1"/>
</dbReference>
<feature type="transmembrane region" description="Helical" evidence="7">
    <location>
        <begin position="75"/>
        <end position="95"/>
    </location>
</feature>
<keyword evidence="10" id="KW-1185">Reference proteome</keyword>
<keyword evidence="5 7" id="KW-1133">Transmembrane helix</keyword>
<feature type="transmembrane region" description="Helical" evidence="7">
    <location>
        <begin position="102"/>
        <end position="123"/>
    </location>
</feature>
<feature type="transmembrane region" description="Helical" evidence="7">
    <location>
        <begin position="265"/>
        <end position="283"/>
    </location>
</feature>
<evidence type="ECO:0000259" key="8">
    <source>
        <dbReference type="PROSITE" id="PS50928"/>
    </source>
</evidence>
<dbReference type="PROSITE" id="PS50928">
    <property type="entry name" value="ABC_TM1"/>
    <property type="match status" value="1"/>
</dbReference>
<dbReference type="InterPro" id="IPR051393">
    <property type="entry name" value="ABC_transporter_permease"/>
</dbReference>
<gene>
    <name evidence="9" type="ORF">EDC14_100224</name>
</gene>
<comment type="caution">
    <text evidence="9">The sequence shown here is derived from an EMBL/GenBank/DDBJ whole genome shotgun (WGS) entry which is preliminary data.</text>
</comment>
<evidence type="ECO:0000256" key="5">
    <source>
        <dbReference type="ARBA" id="ARBA00022989"/>
    </source>
</evidence>
<name>A0A4R1SA12_HYDET</name>
<keyword evidence="4 7" id="KW-0812">Transmembrane</keyword>
<accession>A0A4R1SA12</accession>
<dbReference type="Proteomes" id="UP000295008">
    <property type="component" value="Unassembled WGS sequence"/>
</dbReference>
<feature type="transmembrane region" description="Helical" evidence="7">
    <location>
        <begin position="12"/>
        <end position="36"/>
    </location>
</feature>
<feature type="transmembrane region" description="Helical" evidence="7">
    <location>
        <begin position="157"/>
        <end position="181"/>
    </location>
</feature>
<dbReference type="OrthoDB" id="9809527at2"/>
<comment type="subcellular location">
    <subcellularLocation>
        <location evidence="1 7">Cell membrane</location>
        <topology evidence="1 7">Multi-pass membrane protein</topology>
    </subcellularLocation>
</comment>
<evidence type="ECO:0000256" key="7">
    <source>
        <dbReference type="RuleBase" id="RU363032"/>
    </source>
</evidence>
<dbReference type="Pfam" id="PF00528">
    <property type="entry name" value="BPD_transp_1"/>
    <property type="match status" value="1"/>
</dbReference>
<sequence length="292" mass="33345">MNSSKTKTQWSGYWFTLPAALMLGALVVYPLLYGFYISLFDTNLLFRWNFVGLRYYLEVFTNAEFLGKILLTLKFTFFTVAGHFIVGMILALLLNQKFPGRVFFRAVLIVPWLFPEVVVGLLWKWMLNPMYGLFNQFLQDLGLIAGPVSWLGNQETAFISVVIAAIWKGFPLVMILLLAGLQAIPDELYEAGQIDGASRQQIFRFITLPSLRSVLMVTLILDTVWWFKHFTIIWILTQGGPVNATSVVSIDIFKTAFEYFRFGQAAALAVVVFFVCFLIGYVYRRKLGEDDD</sequence>
<dbReference type="InterPro" id="IPR035906">
    <property type="entry name" value="MetI-like_sf"/>
</dbReference>
<reference evidence="9 10" key="1">
    <citation type="submission" date="2019-03" db="EMBL/GenBank/DDBJ databases">
        <title>Genomic Encyclopedia of Type Strains, Phase IV (KMG-IV): sequencing the most valuable type-strain genomes for metagenomic binning, comparative biology and taxonomic classification.</title>
        <authorList>
            <person name="Goeker M."/>
        </authorList>
    </citation>
    <scope>NUCLEOTIDE SEQUENCE [LARGE SCALE GENOMIC DNA]</scope>
    <source>
        <strain evidence="9 10">LX-B</strain>
    </source>
</reference>
<dbReference type="RefSeq" id="WP_132012463.1">
    <property type="nucleotide sequence ID" value="NZ_SLUN01000002.1"/>
</dbReference>
<evidence type="ECO:0000256" key="1">
    <source>
        <dbReference type="ARBA" id="ARBA00004651"/>
    </source>
</evidence>
<evidence type="ECO:0000313" key="9">
    <source>
        <dbReference type="EMBL" id="TCL76271.1"/>
    </source>
</evidence>
<dbReference type="EMBL" id="SLUN01000002">
    <property type="protein sequence ID" value="TCL76271.1"/>
    <property type="molecule type" value="Genomic_DNA"/>
</dbReference>
<feature type="domain" description="ABC transmembrane type-1" evidence="8">
    <location>
        <begin position="69"/>
        <end position="283"/>
    </location>
</feature>
<keyword evidence="6 7" id="KW-0472">Membrane</keyword>
<dbReference type="SUPFAM" id="SSF161098">
    <property type="entry name" value="MetI-like"/>
    <property type="match status" value="1"/>
</dbReference>
<dbReference type="AlphaFoldDB" id="A0A4R1SA12"/>
<keyword evidence="3" id="KW-1003">Cell membrane</keyword>
<organism evidence="9 10">
    <name type="scientific">Hydrogenispora ethanolica</name>
    <dbReference type="NCBI Taxonomy" id="1082276"/>
    <lineage>
        <taxon>Bacteria</taxon>
        <taxon>Bacillati</taxon>
        <taxon>Bacillota</taxon>
        <taxon>Hydrogenispora</taxon>
    </lineage>
</organism>
<evidence type="ECO:0000256" key="3">
    <source>
        <dbReference type="ARBA" id="ARBA00022475"/>
    </source>
</evidence>
<keyword evidence="2 7" id="KW-0813">Transport</keyword>
<comment type="similarity">
    <text evidence="7">Belongs to the binding-protein-dependent transport system permease family.</text>
</comment>
<protein>
    <submittedName>
        <fullName evidence="9">Carbohydrate ABC transporter membrane protein 1 (CUT1 family)</fullName>
    </submittedName>
</protein>
<evidence type="ECO:0000256" key="2">
    <source>
        <dbReference type="ARBA" id="ARBA00022448"/>
    </source>
</evidence>
<evidence type="ECO:0000256" key="6">
    <source>
        <dbReference type="ARBA" id="ARBA00023136"/>
    </source>
</evidence>
<dbReference type="GO" id="GO:0055085">
    <property type="term" value="P:transmembrane transport"/>
    <property type="evidence" value="ECO:0007669"/>
    <property type="project" value="InterPro"/>
</dbReference>